<feature type="transmembrane region" description="Helical" evidence="2">
    <location>
        <begin position="41"/>
        <end position="63"/>
    </location>
</feature>
<reference evidence="3 4" key="1">
    <citation type="submission" date="2014-04" db="EMBL/GenBank/DDBJ databases">
        <authorList>
            <consortium name="DOE Joint Genome Institute"/>
            <person name="Kuo A."/>
            <person name="Girlanda M."/>
            <person name="Perotto S."/>
            <person name="Kohler A."/>
            <person name="Nagy L.G."/>
            <person name="Floudas D."/>
            <person name="Copeland A."/>
            <person name="Barry K.W."/>
            <person name="Cichocki N."/>
            <person name="Veneault-Fourrey C."/>
            <person name="LaButti K."/>
            <person name="Lindquist E.A."/>
            <person name="Lipzen A."/>
            <person name="Lundell T."/>
            <person name="Morin E."/>
            <person name="Murat C."/>
            <person name="Sun H."/>
            <person name="Tunlid A."/>
            <person name="Henrissat B."/>
            <person name="Grigoriev I.V."/>
            <person name="Hibbett D.S."/>
            <person name="Martin F."/>
            <person name="Nordberg H.P."/>
            <person name="Cantor M.N."/>
            <person name="Hua S.X."/>
        </authorList>
    </citation>
    <scope>NUCLEOTIDE SEQUENCE [LARGE SCALE GENOMIC DNA]</scope>
    <source>
        <strain evidence="3 4">MUT 4182</strain>
    </source>
</reference>
<feature type="compositionally biased region" description="Basic and acidic residues" evidence="1">
    <location>
        <begin position="474"/>
        <end position="486"/>
    </location>
</feature>
<dbReference type="Proteomes" id="UP000054248">
    <property type="component" value="Unassembled WGS sequence"/>
</dbReference>
<name>A0A0C3KDG2_9AGAM</name>
<gene>
    <name evidence="3" type="ORF">M407DRAFT_30871</name>
</gene>
<sequence length="812" mass="88292">MAGNILRALETHTRGLEALYTPTIIWVDSDSNDSSKDSSPLAVLIVLTVLVGVLLVALILMGIEAWKRSTGRRPMFNIPGIGYIVAGRGYDDERVSTPLDTIHTRPPSDIPATPTVIPPTPPPPVHLGGPSRIDRSEVNASGDLPPARGFVHPQRSAESSDSFDSGLGEVHHGRRISFSRAPASLRSSYPSLSSSRSRSHPLSIFRGRVKENAETMDLMGAHATSDNSRDLGDLTILVSPPTPSTTSNASSVHLPASKSARGKKFLDFSPNRTARQVNSRHTLLLNDLNLASNDAGKIGGAYQRAAYDRPEDLYSLATSQPLSSAPSRPNCGDHTDSFLPLPHRHDDGLAEEGRLPSLDDRYDPENTDPFRKSSPEILPIAHEHIARSATFPTFSSGRKHLSMHSLVQHMMAMPTSNSQLSVANSGAPLRSYFSPSSTILPLPPHEEESFLAKSTTAVKKVWKSALGFRLGRKTGSESHAEEREEILQEPTCTTSLPELPPTKAPSSAGSKSPEDSPSLSQPTFDPQFSITPLHPAYQEATPRSPMADSSNLSKYYTPAANLNDLKKMKTLTSQSFRTPSKINHHSRVSSSPFFLQAPPRVVPLQETTRDVIGDEPTSKHEDPGPGLSERIGSPNSLSSAYSDDRSTSILLSSAGLSEFPSPPLDINFGNHQRRSSEFTLDRNYRLSEPLTVERGLAIDTHPVPQETSIYDEWNSYLPTSPRSLEDLDPRLFERSNLSIPIKQGKLSGDSPVARESREDGEDGEDGEVIGSMRAGRDDRSRPDAPLNTAFTPFQTSTPVKSGNCRNPSEKLG</sequence>
<feature type="compositionally biased region" description="Polar residues" evidence="1">
    <location>
        <begin position="504"/>
        <end position="530"/>
    </location>
</feature>
<accession>A0A0C3KDG2</accession>
<feature type="region of interest" description="Disordered" evidence="1">
    <location>
        <begin position="101"/>
        <end position="168"/>
    </location>
</feature>
<evidence type="ECO:0000313" key="4">
    <source>
        <dbReference type="Proteomes" id="UP000054248"/>
    </source>
</evidence>
<feature type="compositionally biased region" description="Pro residues" evidence="1">
    <location>
        <begin position="116"/>
        <end position="125"/>
    </location>
</feature>
<keyword evidence="2" id="KW-0472">Membrane</keyword>
<keyword evidence="2" id="KW-1133">Transmembrane helix</keyword>
<feature type="compositionally biased region" description="Basic and acidic residues" evidence="1">
    <location>
        <begin position="608"/>
        <end position="623"/>
    </location>
</feature>
<dbReference type="HOGENOM" id="CLU_347546_0_0_1"/>
<feature type="region of interest" description="Disordered" evidence="1">
    <location>
        <begin position="608"/>
        <end position="642"/>
    </location>
</feature>
<reference evidence="4" key="2">
    <citation type="submission" date="2015-01" db="EMBL/GenBank/DDBJ databases">
        <title>Evolutionary Origins and Diversification of the Mycorrhizal Mutualists.</title>
        <authorList>
            <consortium name="DOE Joint Genome Institute"/>
            <consortium name="Mycorrhizal Genomics Consortium"/>
            <person name="Kohler A."/>
            <person name="Kuo A."/>
            <person name="Nagy L.G."/>
            <person name="Floudas D."/>
            <person name="Copeland A."/>
            <person name="Barry K.W."/>
            <person name="Cichocki N."/>
            <person name="Veneault-Fourrey C."/>
            <person name="LaButti K."/>
            <person name="Lindquist E.A."/>
            <person name="Lipzen A."/>
            <person name="Lundell T."/>
            <person name="Morin E."/>
            <person name="Murat C."/>
            <person name="Riley R."/>
            <person name="Ohm R."/>
            <person name="Sun H."/>
            <person name="Tunlid A."/>
            <person name="Henrissat B."/>
            <person name="Grigoriev I.V."/>
            <person name="Hibbett D.S."/>
            <person name="Martin F."/>
        </authorList>
    </citation>
    <scope>NUCLEOTIDE SEQUENCE [LARGE SCALE GENOMIC DNA]</scope>
    <source>
        <strain evidence="4">MUT 4182</strain>
    </source>
</reference>
<evidence type="ECO:0000256" key="2">
    <source>
        <dbReference type="SAM" id="Phobius"/>
    </source>
</evidence>
<feature type="compositionally biased region" description="Polar residues" evidence="1">
    <location>
        <begin position="633"/>
        <end position="642"/>
    </location>
</feature>
<proteinExistence type="predicted"/>
<dbReference type="EMBL" id="KN823219">
    <property type="protein sequence ID" value="KIO19473.1"/>
    <property type="molecule type" value="Genomic_DNA"/>
</dbReference>
<evidence type="ECO:0000256" key="1">
    <source>
        <dbReference type="SAM" id="MobiDB-lite"/>
    </source>
</evidence>
<feature type="compositionally biased region" description="Basic and acidic residues" evidence="1">
    <location>
        <begin position="343"/>
        <end position="371"/>
    </location>
</feature>
<dbReference type="AlphaFoldDB" id="A0A0C3KDG2"/>
<feature type="compositionally biased region" description="Acidic residues" evidence="1">
    <location>
        <begin position="758"/>
        <end position="767"/>
    </location>
</feature>
<feature type="region of interest" description="Disordered" evidence="1">
    <location>
        <begin position="473"/>
        <end position="530"/>
    </location>
</feature>
<evidence type="ECO:0000313" key="3">
    <source>
        <dbReference type="EMBL" id="KIO19473.1"/>
    </source>
</evidence>
<feature type="compositionally biased region" description="Polar residues" evidence="1">
    <location>
        <begin position="788"/>
        <end position="806"/>
    </location>
</feature>
<feature type="region of interest" description="Disordered" evidence="1">
    <location>
        <begin position="740"/>
        <end position="812"/>
    </location>
</feature>
<dbReference type="OrthoDB" id="3250895at2759"/>
<feature type="region of interest" description="Disordered" evidence="1">
    <location>
        <begin position="319"/>
        <end position="371"/>
    </location>
</feature>
<keyword evidence="2" id="KW-0812">Transmembrane</keyword>
<protein>
    <submittedName>
        <fullName evidence="3">Uncharacterized protein</fullName>
    </submittedName>
</protein>
<keyword evidence="4" id="KW-1185">Reference proteome</keyword>
<organism evidence="3 4">
    <name type="scientific">Tulasnella calospora MUT 4182</name>
    <dbReference type="NCBI Taxonomy" id="1051891"/>
    <lineage>
        <taxon>Eukaryota</taxon>
        <taxon>Fungi</taxon>
        <taxon>Dikarya</taxon>
        <taxon>Basidiomycota</taxon>
        <taxon>Agaricomycotina</taxon>
        <taxon>Agaricomycetes</taxon>
        <taxon>Cantharellales</taxon>
        <taxon>Tulasnellaceae</taxon>
        <taxon>Tulasnella</taxon>
    </lineage>
</organism>